<dbReference type="InterPro" id="IPR016024">
    <property type="entry name" value="ARM-type_fold"/>
</dbReference>
<proteinExistence type="predicted"/>
<dbReference type="Gene3D" id="1.25.40.290">
    <property type="entry name" value="ARM repeat domains"/>
    <property type="match status" value="1"/>
</dbReference>
<dbReference type="SUPFAM" id="SSF48371">
    <property type="entry name" value="ARM repeat"/>
    <property type="match status" value="1"/>
</dbReference>
<name>A0A1H3NVF3_9BURK</name>
<dbReference type="AlphaFoldDB" id="A0A1H3NVF3"/>
<dbReference type="EMBL" id="FNPE01000009">
    <property type="protein sequence ID" value="SDY92129.1"/>
    <property type="molecule type" value="Genomic_DNA"/>
</dbReference>
<organism evidence="1 2">
    <name type="scientific">Delftia lacustris</name>
    <dbReference type="NCBI Taxonomy" id="558537"/>
    <lineage>
        <taxon>Bacteria</taxon>
        <taxon>Pseudomonadati</taxon>
        <taxon>Pseudomonadota</taxon>
        <taxon>Betaproteobacteria</taxon>
        <taxon>Burkholderiales</taxon>
        <taxon>Comamonadaceae</taxon>
        <taxon>Delftia</taxon>
    </lineage>
</organism>
<accession>A0A1H3NVF3</accession>
<reference evidence="1 2" key="1">
    <citation type="submission" date="2016-10" db="EMBL/GenBank/DDBJ databases">
        <authorList>
            <person name="de Groot N.N."/>
        </authorList>
    </citation>
    <scope>NUCLEOTIDE SEQUENCE [LARGE SCALE GENOMIC DNA]</scope>
    <source>
        <strain evidence="1 2">LMG 24775</strain>
    </source>
</reference>
<evidence type="ECO:0000313" key="2">
    <source>
        <dbReference type="Proteomes" id="UP000183417"/>
    </source>
</evidence>
<evidence type="ECO:0000313" key="1">
    <source>
        <dbReference type="EMBL" id="SDY92129.1"/>
    </source>
</evidence>
<dbReference type="RefSeq" id="WP_074922235.1">
    <property type="nucleotide sequence ID" value="NZ_CP141274.1"/>
</dbReference>
<gene>
    <name evidence="1" type="ORF">SAMN05421547_109135</name>
</gene>
<dbReference type="Pfam" id="PF08713">
    <property type="entry name" value="DNA_alkylation"/>
    <property type="match status" value="1"/>
</dbReference>
<dbReference type="Proteomes" id="UP000183417">
    <property type="component" value="Unassembled WGS sequence"/>
</dbReference>
<dbReference type="InterPro" id="IPR014825">
    <property type="entry name" value="DNA_alkylation"/>
</dbReference>
<sequence length="261" mass="29362">MTAPAPRRKGANRKVDITPELLQALSLGEIETATLTESLAVDQARLLQAVFPDAWPQLEDTAQALGQLGILKRMECIGGLLWQALGQAGWQRCLTHRSDTVRGWACFMAGAQPGLTLSQRLELVQPLADDSHFGVREWSWMGVRPHLVRDLPQAVAELSRWTRRPSDRLRRFASEALRPRGVWCSHITALKQQPEIALPLLRRLRADASPYVQDSVANWLNDAAKSRPDWVRALCAQWLEESPVPATRRICERAQRSLKES</sequence>
<protein>
    <submittedName>
        <fullName evidence="1">3-methyladenine DNA glycosylase AlkC</fullName>
    </submittedName>
</protein>
<dbReference type="GeneID" id="94692410"/>